<gene>
    <name evidence="4" type="ORF">BC624_101282</name>
    <name evidence="5" type="ORF">SAMN05443373_101282</name>
</gene>
<evidence type="ECO:0000256" key="2">
    <source>
        <dbReference type="SAM" id="Phobius"/>
    </source>
</evidence>
<feature type="transmembrane region" description="Helical" evidence="2">
    <location>
        <begin position="161"/>
        <end position="179"/>
    </location>
</feature>
<dbReference type="STRING" id="280093.SAMN05443373_101282"/>
<dbReference type="RefSeq" id="WP_072938657.1">
    <property type="nucleotide sequence ID" value="NZ_FQWO01000001.1"/>
</dbReference>
<proteinExistence type="predicted"/>
<dbReference type="OrthoDB" id="1701659at2"/>
<evidence type="ECO:0000259" key="3">
    <source>
        <dbReference type="Pfam" id="PF20693"/>
    </source>
</evidence>
<dbReference type="EMBL" id="FQWO01000001">
    <property type="protein sequence ID" value="SHG28511.1"/>
    <property type="molecule type" value="Genomic_DNA"/>
</dbReference>
<accession>A0A1M5IJR2</accession>
<dbReference type="AlphaFoldDB" id="A0A1M5IJR2"/>
<dbReference type="SUPFAM" id="SSF52540">
    <property type="entry name" value="P-loop containing nucleoside triphosphate hydrolases"/>
    <property type="match status" value="1"/>
</dbReference>
<evidence type="ECO:0000313" key="4">
    <source>
        <dbReference type="EMBL" id="PRZ27997.1"/>
    </source>
</evidence>
<dbReference type="EMBL" id="PVUB01000001">
    <property type="protein sequence ID" value="PRZ27997.1"/>
    <property type="molecule type" value="Genomic_DNA"/>
</dbReference>
<reference evidence="6" key="2">
    <citation type="submission" date="2016-11" db="EMBL/GenBank/DDBJ databases">
        <authorList>
            <person name="Varghese N."/>
            <person name="Submissions S."/>
        </authorList>
    </citation>
    <scope>NUCLEOTIDE SEQUENCE [LARGE SCALE GENOMIC DNA]</scope>
    <source>
        <strain evidence="6">DSM 19729</strain>
    </source>
</reference>
<keyword evidence="2" id="KW-0472">Membrane</keyword>
<evidence type="ECO:0000256" key="1">
    <source>
        <dbReference type="SAM" id="Coils"/>
    </source>
</evidence>
<feature type="transmembrane region" description="Helical" evidence="2">
    <location>
        <begin position="202"/>
        <end position="224"/>
    </location>
</feature>
<dbReference type="Pfam" id="PF20693">
    <property type="entry name" value="YobI-ATPase"/>
    <property type="match status" value="1"/>
</dbReference>
<reference evidence="4 7" key="3">
    <citation type="submission" date="2018-03" db="EMBL/GenBank/DDBJ databases">
        <title>Genomic Encyclopedia of Archaeal and Bacterial Type Strains, Phase II (KMG-II): from individual species to whole genera.</title>
        <authorList>
            <person name="Goeker M."/>
        </authorList>
    </citation>
    <scope>NUCLEOTIDE SEQUENCE [LARGE SCALE GENOMIC DNA]</scope>
    <source>
        <strain evidence="4 7">DSM 17797</strain>
    </source>
</reference>
<sequence length="1237" mass="146075">MSQVKVNINESTFLEKFKIKKNKILKLILFIVIKYSTNYLRKINGINNYENPDNLEDFSPVVLNEEEDSHSTTIKFAIDNPNIQNLALTGPYGSGKSSILKTFEHKHLEYKYLNISLATFDEKTLVTDKIEYNILKQLFYSVEHKKIPESRFKRIENHTGIWSKTIFFSLWLFSISYFIEFEFLENLKRNLHLYFHIKGFDFFYGFYLVIGTGIILNKVMNFIINFKLTKFKIKETDFENDQDKKTINFENEIDEILYFFEKNPIEIVFIQDIDRFKNKSEIFIKLREINNLINNYEPIKNQRKVTFIYAVSDDVFKESERAKFFDFIIPVIPIINYTSSSSKFLEKLDLDIKNKKLSKEFIDDVCLFLNDYRTIKSIYNEYTIYKKIIGKQLDNYNNLLAMMVYKNIEPTDFNELNSNQGYVYKIIENSSELIEERIQSLNTKINLELNPKLENIKNEKIKNIKELRMLYILKFCEIINSQNNYSVFGFNLKQTKCSIENLLTDEYFELFKNQPNINYYYSTYNSTASGVSFSQIEKALDNSIYSERLETLKSGEKENLNQIKTELIDIENKKQELNSKKLFELLDENNSAPYFEKYYSEKKIINNYKLINYLLIKGYINEDYNHYISYFHPGSITKEDNDFLISLLPSEKALSHNHKLKEVKTLIKKIKPENYYQEAILNFYLIDYLIENKINAKLNSIIALLSKGNEKSVKFIDAYFEYANENNRAELFKIIFINWSEILNLIFNKSNLPDEKIKQYLKYIFKYLDIKTIDKIDNQKILSNYISKLENLNYLNPKETNLETFKKFLENSTIEFENIKYNKENKNIFEFIYDKNKYVINEKMIELFITNFNQNGTNVENLKTSNYTTIKNSGKPKLIKYIEDNLEIYLENVFLKLENNSNESQESICSILNNEKINIRFDIIEKGKFSIVDLSKINEIEIQSALIIYEKIIPTWKNLMAYYKKSKEFDETIIDYLNLEHNYNILSKPPFIDDSDAGVKTSFPKDLINSNISDESFSKLTYSLPFAYKDGNEFISISNSKMKSLIESKRILLSTDNYTMIDESYNDLLILLVEQNVNDFIKSIEEYTLNSSIILEILNSKIFNTSQKLSIIESTTDTILIDNKKLLIKLSEFLLNNRINKISFVLLTELISNSSTLKHKVELTNNYFTFIENINLIAIIEKIEEFSKLLLGKHPKVDNTVYNQQLINNLEGKLISKKKASKDNKQIELFPFINSRI</sequence>
<name>A0A1M5IJR2_9FLAO</name>
<organism evidence="5 6">
    <name type="scientific">Flavobacterium granuli</name>
    <dbReference type="NCBI Taxonomy" id="280093"/>
    <lineage>
        <taxon>Bacteria</taxon>
        <taxon>Pseudomonadati</taxon>
        <taxon>Bacteroidota</taxon>
        <taxon>Flavobacteriia</taxon>
        <taxon>Flavobacteriales</taxon>
        <taxon>Flavobacteriaceae</taxon>
        <taxon>Flavobacterium</taxon>
    </lineage>
</organism>
<protein>
    <recommendedName>
        <fullName evidence="3">YobI-like P-loop NTPase domain-containing protein</fullName>
    </recommendedName>
</protein>
<reference evidence="5" key="1">
    <citation type="submission" date="2016-11" db="EMBL/GenBank/DDBJ databases">
        <authorList>
            <person name="Jaros S."/>
            <person name="Januszkiewicz K."/>
            <person name="Wedrychowicz H."/>
        </authorList>
    </citation>
    <scope>NUCLEOTIDE SEQUENCE [LARGE SCALE GENOMIC DNA]</scope>
    <source>
        <strain evidence="5">DSM 19729</strain>
    </source>
</reference>
<feature type="domain" description="YobI-like P-loop NTPase" evidence="3">
    <location>
        <begin position="72"/>
        <end position="424"/>
    </location>
</feature>
<dbReference type="InterPro" id="IPR027417">
    <property type="entry name" value="P-loop_NTPase"/>
</dbReference>
<evidence type="ECO:0000313" key="7">
    <source>
        <dbReference type="Proteomes" id="UP000237771"/>
    </source>
</evidence>
<dbReference type="InterPro" id="IPR048428">
    <property type="entry name" value="YobI-NTPase"/>
</dbReference>
<keyword evidence="1" id="KW-0175">Coiled coil</keyword>
<keyword evidence="7" id="KW-1185">Reference proteome</keyword>
<feature type="coiled-coil region" evidence="1">
    <location>
        <begin position="546"/>
        <end position="580"/>
    </location>
</feature>
<keyword evidence="2" id="KW-0812">Transmembrane</keyword>
<dbReference type="Proteomes" id="UP000237771">
    <property type="component" value="Unassembled WGS sequence"/>
</dbReference>
<dbReference type="Proteomes" id="UP000184384">
    <property type="component" value="Unassembled WGS sequence"/>
</dbReference>
<evidence type="ECO:0000313" key="6">
    <source>
        <dbReference type="Proteomes" id="UP000184384"/>
    </source>
</evidence>
<keyword evidence="2" id="KW-1133">Transmembrane helix</keyword>
<evidence type="ECO:0000313" key="5">
    <source>
        <dbReference type="EMBL" id="SHG28511.1"/>
    </source>
</evidence>